<dbReference type="EMBL" id="HAEJ01017864">
    <property type="protein sequence ID" value="SBS58321.1"/>
    <property type="molecule type" value="Transcribed_RNA"/>
</dbReference>
<protein>
    <submittedName>
        <fullName evidence="1">Uncharacterized protein</fullName>
    </submittedName>
</protein>
<reference evidence="1" key="1">
    <citation type="submission" date="2016-05" db="EMBL/GenBank/DDBJ databases">
        <authorList>
            <person name="Lavstsen T."/>
            <person name="Jespersen J.S."/>
        </authorList>
    </citation>
    <scope>NUCLEOTIDE SEQUENCE</scope>
    <source>
        <tissue evidence="1">Brain</tissue>
    </source>
</reference>
<feature type="non-terminal residue" evidence="1">
    <location>
        <position position="1"/>
    </location>
</feature>
<evidence type="ECO:0000313" key="1">
    <source>
        <dbReference type="EMBL" id="SBS58321.1"/>
    </source>
</evidence>
<proteinExistence type="predicted"/>
<sequence length="31" mass="3673">RHRALLVRAMSVCLYLQLNRLSLTDSPPRHR</sequence>
<organism evidence="1">
    <name type="scientific">Nothobranchius furzeri</name>
    <name type="common">Turquoise killifish</name>
    <dbReference type="NCBI Taxonomy" id="105023"/>
    <lineage>
        <taxon>Eukaryota</taxon>
        <taxon>Metazoa</taxon>
        <taxon>Chordata</taxon>
        <taxon>Craniata</taxon>
        <taxon>Vertebrata</taxon>
        <taxon>Euteleostomi</taxon>
        <taxon>Actinopterygii</taxon>
        <taxon>Neopterygii</taxon>
        <taxon>Teleostei</taxon>
        <taxon>Neoteleostei</taxon>
        <taxon>Acanthomorphata</taxon>
        <taxon>Ovalentaria</taxon>
        <taxon>Atherinomorphae</taxon>
        <taxon>Cyprinodontiformes</taxon>
        <taxon>Nothobranchiidae</taxon>
        <taxon>Nothobranchius</taxon>
    </lineage>
</organism>
<gene>
    <name evidence="1" type="primary">Nfu_g_1_016582</name>
</gene>
<reference evidence="1" key="2">
    <citation type="submission" date="2016-06" db="EMBL/GenBank/DDBJ databases">
        <title>The genome of a short-lived fish provides insights into sex chromosome evolution and the genetic control of aging.</title>
        <authorList>
            <person name="Reichwald K."/>
            <person name="Felder M."/>
            <person name="Petzold A."/>
            <person name="Koch P."/>
            <person name="Groth M."/>
            <person name="Platzer M."/>
        </authorList>
    </citation>
    <scope>NUCLEOTIDE SEQUENCE</scope>
    <source>
        <tissue evidence="1">Brain</tissue>
    </source>
</reference>
<name>A0A1A8VEN5_NOTFU</name>
<dbReference type="AlphaFoldDB" id="A0A1A8VEN5"/>
<feature type="non-terminal residue" evidence="1">
    <location>
        <position position="31"/>
    </location>
</feature>
<accession>A0A1A8VEN5</accession>